<sequence length="276" mass="30854">MSIKVIATDLDGTFLDAKGEFDKERFTTVLNELDARGIRFVAATGNGMRRIKMIFDGFLDRISYVAENGSYVLDQGKVLVHQSLDREDVMAFLEFFKDKWEDYHITVAYEDVTYTVSDRFGVDTFTGIAPEQMALFQAMLRKIDSFSDLPDGKIMKLGMILPVDECDAIMTDFNTTFSGNLIAVTSGYGAVDVMPRGIHKAWGLMQLLERWGVAPSEVIAFGDGGNDLEMLELVEYSYAMDNAPDKVKEVAKFVAPDHDQSGVLEVIEAYLRETAN</sequence>
<proteinExistence type="predicted"/>
<dbReference type="EMBL" id="LT906439">
    <property type="protein sequence ID" value="SNU89793.1"/>
    <property type="molecule type" value="Genomic_DNA"/>
</dbReference>
<dbReference type="InterPro" id="IPR006379">
    <property type="entry name" value="HAD-SF_hydro_IIB"/>
</dbReference>
<keyword evidence="1" id="KW-0378">Hydrolase</keyword>
<dbReference type="InterPro" id="IPR000150">
    <property type="entry name" value="Cof"/>
</dbReference>
<dbReference type="Proteomes" id="UP000215185">
    <property type="component" value="Chromosome 1"/>
</dbReference>
<organism evidence="1 2">
    <name type="scientific">Streptococcus merionis</name>
    <dbReference type="NCBI Taxonomy" id="400065"/>
    <lineage>
        <taxon>Bacteria</taxon>
        <taxon>Bacillati</taxon>
        <taxon>Bacillota</taxon>
        <taxon>Bacilli</taxon>
        <taxon>Lactobacillales</taxon>
        <taxon>Streptococcaceae</taxon>
        <taxon>Streptococcus</taxon>
    </lineage>
</organism>
<dbReference type="PANTHER" id="PTHR10000">
    <property type="entry name" value="PHOSPHOSERINE PHOSPHATASE"/>
    <property type="match status" value="1"/>
</dbReference>
<evidence type="ECO:0000313" key="1">
    <source>
        <dbReference type="EMBL" id="SNU89793.1"/>
    </source>
</evidence>
<dbReference type="SFLD" id="SFLDS00003">
    <property type="entry name" value="Haloacid_Dehalogenase"/>
    <property type="match status" value="1"/>
</dbReference>
<dbReference type="GO" id="GO:0050308">
    <property type="term" value="F:sugar-phosphatase activity"/>
    <property type="evidence" value="ECO:0007669"/>
    <property type="project" value="UniProtKB-EC"/>
</dbReference>
<protein>
    <submittedName>
        <fullName evidence="1">Haloacid dehalogenase</fullName>
        <ecNumber evidence="1">3.1.3.23</ecNumber>
    </submittedName>
</protein>
<dbReference type="SFLD" id="SFLDG01144">
    <property type="entry name" value="C2.B.4:_PGP_Like"/>
    <property type="match status" value="1"/>
</dbReference>
<dbReference type="Gene3D" id="3.30.1240.10">
    <property type="match status" value="1"/>
</dbReference>
<dbReference type="GO" id="GO:0000287">
    <property type="term" value="F:magnesium ion binding"/>
    <property type="evidence" value="ECO:0007669"/>
    <property type="project" value="TreeGrafter"/>
</dbReference>
<dbReference type="SUPFAM" id="SSF56784">
    <property type="entry name" value="HAD-like"/>
    <property type="match status" value="1"/>
</dbReference>
<dbReference type="NCBIfam" id="TIGR01484">
    <property type="entry name" value="HAD-SF-IIB"/>
    <property type="match status" value="1"/>
</dbReference>
<dbReference type="GO" id="GO:0005829">
    <property type="term" value="C:cytosol"/>
    <property type="evidence" value="ECO:0007669"/>
    <property type="project" value="TreeGrafter"/>
</dbReference>
<dbReference type="AlphaFoldDB" id="A0A239SYZ5"/>
<dbReference type="EC" id="3.1.3.23" evidence="1"/>
<evidence type="ECO:0000313" key="2">
    <source>
        <dbReference type="Proteomes" id="UP000215185"/>
    </source>
</evidence>
<dbReference type="InterPro" id="IPR023214">
    <property type="entry name" value="HAD_sf"/>
</dbReference>
<dbReference type="CDD" id="cd07518">
    <property type="entry name" value="HAD_YbiV-Like"/>
    <property type="match status" value="1"/>
</dbReference>
<dbReference type="SFLD" id="SFLDG01140">
    <property type="entry name" value="C2.B:_Phosphomannomutase_and_P"/>
    <property type="match status" value="1"/>
</dbReference>
<dbReference type="Gene3D" id="3.40.50.1000">
    <property type="entry name" value="HAD superfamily/HAD-like"/>
    <property type="match status" value="1"/>
</dbReference>
<dbReference type="PROSITE" id="PS01229">
    <property type="entry name" value="COF_2"/>
    <property type="match status" value="1"/>
</dbReference>
<dbReference type="OrthoDB" id="9814970at2"/>
<reference evidence="1 2" key="1">
    <citation type="submission" date="2017-06" db="EMBL/GenBank/DDBJ databases">
        <authorList>
            <consortium name="Pathogen Informatics"/>
        </authorList>
    </citation>
    <scope>NUCLEOTIDE SEQUENCE [LARGE SCALE GENOMIC DNA]</scope>
    <source>
        <strain evidence="1 2">NCTC13788</strain>
    </source>
</reference>
<dbReference type="Pfam" id="PF08282">
    <property type="entry name" value="Hydrolase_3"/>
    <property type="match status" value="1"/>
</dbReference>
<gene>
    <name evidence="1" type="primary">supH_3</name>
    <name evidence="1" type="ORF">SAMEA4412692_01624</name>
</gene>
<dbReference type="NCBIfam" id="TIGR00099">
    <property type="entry name" value="Cof-subfamily"/>
    <property type="match status" value="1"/>
</dbReference>
<keyword evidence="2" id="KW-1185">Reference proteome</keyword>
<dbReference type="STRING" id="1123308.GCA_000380085_01134"/>
<dbReference type="KEGG" id="smen:SAMEA4412692_1624"/>
<dbReference type="PANTHER" id="PTHR10000:SF53">
    <property type="entry name" value="5-AMINO-6-(5-PHOSPHO-D-RIBITYLAMINO)URACIL PHOSPHATASE YBJI-RELATED"/>
    <property type="match status" value="1"/>
</dbReference>
<accession>A0A239SYZ5</accession>
<dbReference type="eggNOG" id="COG0561">
    <property type="taxonomic scope" value="Bacteria"/>
</dbReference>
<dbReference type="InterPro" id="IPR036412">
    <property type="entry name" value="HAD-like_sf"/>
</dbReference>
<dbReference type="RefSeq" id="WP_018373705.1">
    <property type="nucleotide sequence ID" value="NZ_LT906439.1"/>
</dbReference>
<name>A0A239SYZ5_9STRE</name>